<dbReference type="AlphaFoldDB" id="A0A0G4FW37"/>
<feature type="compositionally biased region" description="Basic and acidic residues" evidence="1">
    <location>
        <begin position="382"/>
        <end position="394"/>
    </location>
</feature>
<feature type="transmembrane region" description="Helical" evidence="2">
    <location>
        <begin position="99"/>
        <end position="124"/>
    </location>
</feature>
<feature type="region of interest" description="Disordered" evidence="1">
    <location>
        <begin position="299"/>
        <end position="320"/>
    </location>
</feature>
<accession>A0A0G4FW37</accession>
<reference evidence="3" key="1">
    <citation type="submission" date="2014-11" db="EMBL/GenBank/DDBJ databases">
        <authorList>
            <person name="Otto D Thomas"/>
            <person name="Naeem Raeece"/>
        </authorList>
    </citation>
    <scope>NUCLEOTIDE SEQUENCE</scope>
</reference>
<evidence type="ECO:0000256" key="1">
    <source>
        <dbReference type="SAM" id="MobiDB-lite"/>
    </source>
</evidence>
<evidence type="ECO:0000256" key="2">
    <source>
        <dbReference type="SAM" id="Phobius"/>
    </source>
</evidence>
<dbReference type="EMBL" id="CDMZ01000657">
    <property type="protein sequence ID" value="CEM18825.1"/>
    <property type="molecule type" value="Genomic_DNA"/>
</dbReference>
<evidence type="ECO:0000313" key="3">
    <source>
        <dbReference type="EMBL" id="CEM18825.1"/>
    </source>
</evidence>
<gene>
    <name evidence="3" type="ORF">Cvel_18925</name>
</gene>
<proteinExistence type="predicted"/>
<dbReference type="PhylomeDB" id="A0A0G4FW37"/>
<keyword evidence="2" id="KW-0812">Transmembrane</keyword>
<dbReference type="VEuPathDB" id="CryptoDB:Cvel_18925"/>
<keyword evidence="2" id="KW-0472">Membrane</keyword>
<protein>
    <submittedName>
        <fullName evidence="3">Uncharacterized protein</fullName>
    </submittedName>
</protein>
<feature type="region of interest" description="Disordered" evidence="1">
    <location>
        <begin position="336"/>
        <end position="420"/>
    </location>
</feature>
<organism evidence="3">
    <name type="scientific">Chromera velia CCMP2878</name>
    <dbReference type="NCBI Taxonomy" id="1169474"/>
    <lineage>
        <taxon>Eukaryota</taxon>
        <taxon>Sar</taxon>
        <taxon>Alveolata</taxon>
        <taxon>Colpodellida</taxon>
        <taxon>Chromeraceae</taxon>
        <taxon>Chromera</taxon>
    </lineage>
</organism>
<feature type="compositionally biased region" description="Acidic residues" evidence="1">
    <location>
        <begin position="395"/>
        <end position="410"/>
    </location>
</feature>
<name>A0A0G4FW37_9ALVE</name>
<sequence length="420" mass="46866">MNELFQPEAEARRLQNEFRVDLLKIDVEIDDQAGLKSLLDLAADGKEEIVTLTIEGRPYFFGARQVPKDRQNFLNVEGRYDDVFVVRGLPTDLDQSTRVLVMIAMSVIIFTALLIKVVGAMFIWRKIGSPMTTAVYGMRTMLEARPMKYAELLVETVKIPIDPHPISKDQMSIVWFVLKYEHVLIGMHPKERQRMFENIRKDNPKILLPINDRKKCCPKRDDSEETGIPADLDVFPENLMRVSLESLKERWNGTDKYEWKEGAEEEEEAGPVRAAGGEIAVPGVVPLLQVDEQEHAGAMSPMEGGSTAVHFKPTRHTEPKKSITFGAEAVDLRQLQAKEPGRAVAGPGRSNISGSKKEKDGGRGLAKRVSLESPLGDMSPKPSDEEGDGSRAGDDIDECDLTEEDEEEEGPLIPSVLPCF</sequence>
<keyword evidence="2" id="KW-1133">Transmembrane helix</keyword>